<name>A0AA37W046_9GAMM</name>
<dbReference type="Proteomes" id="UP001161422">
    <property type="component" value="Unassembled WGS sequence"/>
</dbReference>
<accession>A0AA37W046</accession>
<dbReference type="AlphaFoldDB" id="A0AA37W046"/>
<dbReference type="RefSeq" id="WP_095506065.1">
    <property type="nucleotide sequence ID" value="NZ_BSNC01000012.1"/>
</dbReference>
<keyword evidence="1" id="KW-0732">Signal</keyword>
<feature type="signal peptide" evidence="1">
    <location>
        <begin position="1"/>
        <end position="23"/>
    </location>
</feature>
<evidence type="ECO:0000256" key="1">
    <source>
        <dbReference type="SAM" id="SignalP"/>
    </source>
</evidence>
<gene>
    <name evidence="2" type="ORF">GCM10007895_32980</name>
</gene>
<sequence length="117" mass="12831">MSKKILLMVLGALFLLGCGVASNQPKPISKPESAKETLLCKFYFEDFGRITASSQLANLFEGLPQGKDYSPGALPSIKPHQAYCIKSGNSMLFESDLGKLSDQGWKVQDAENGVFWR</sequence>
<reference evidence="2" key="1">
    <citation type="journal article" date="2014" name="Int. J. Syst. Evol. Microbiol.">
        <title>Complete genome sequence of Corynebacterium casei LMG S-19264T (=DSM 44701T), isolated from a smear-ripened cheese.</title>
        <authorList>
            <consortium name="US DOE Joint Genome Institute (JGI-PGF)"/>
            <person name="Walter F."/>
            <person name="Albersmeier A."/>
            <person name="Kalinowski J."/>
            <person name="Ruckert C."/>
        </authorList>
    </citation>
    <scope>NUCLEOTIDE SEQUENCE</scope>
    <source>
        <strain evidence="2">NBRC 101628</strain>
    </source>
</reference>
<feature type="chain" id="PRO_5041369766" description="Lipoprotein" evidence="1">
    <location>
        <begin position="24"/>
        <end position="117"/>
    </location>
</feature>
<dbReference type="PROSITE" id="PS51257">
    <property type="entry name" value="PROKAR_LIPOPROTEIN"/>
    <property type="match status" value="1"/>
</dbReference>
<keyword evidence="3" id="KW-1185">Reference proteome</keyword>
<proteinExistence type="predicted"/>
<dbReference type="EMBL" id="BSNC01000012">
    <property type="protein sequence ID" value="GLP97991.1"/>
    <property type="molecule type" value="Genomic_DNA"/>
</dbReference>
<evidence type="ECO:0000313" key="2">
    <source>
        <dbReference type="EMBL" id="GLP97991.1"/>
    </source>
</evidence>
<evidence type="ECO:0008006" key="4">
    <source>
        <dbReference type="Google" id="ProtNLM"/>
    </source>
</evidence>
<protein>
    <recommendedName>
        <fullName evidence="4">Lipoprotein</fullName>
    </recommendedName>
</protein>
<comment type="caution">
    <text evidence="2">The sequence shown here is derived from an EMBL/GenBank/DDBJ whole genome shotgun (WGS) entry which is preliminary data.</text>
</comment>
<reference evidence="2" key="2">
    <citation type="submission" date="2023-01" db="EMBL/GenBank/DDBJ databases">
        <title>Draft genome sequence of Paraferrimonas sedimenticola strain NBRC 101628.</title>
        <authorList>
            <person name="Sun Q."/>
            <person name="Mori K."/>
        </authorList>
    </citation>
    <scope>NUCLEOTIDE SEQUENCE</scope>
    <source>
        <strain evidence="2">NBRC 101628</strain>
    </source>
</reference>
<organism evidence="2 3">
    <name type="scientific">Paraferrimonas sedimenticola</name>
    <dbReference type="NCBI Taxonomy" id="375674"/>
    <lineage>
        <taxon>Bacteria</taxon>
        <taxon>Pseudomonadati</taxon>
        <taxon>Pseudomonadota</taxon>
        <taxon>Gammaproteobacteria</taxon>
        <taxon>Alteromonadales</taxon>
        <taxon>Ferrimonadaceae</taxon>
        <taxon>Paraferrimonas</taxon>
    </lineage>
</organism>
<evidence type="ECO:0000313" key="3">
    <source>
        <dbReference type="Proteomes" id="UP001161422"/>
    </source>
</evidence>